<reference evidence="5" key="1">
    <citation type="submission" date="2015-11" db="EMBL/GenBank/DDBJ databases">
        <authorList>
            <person name="Varghese N."/>
        </authorList>
    </citation>
    <scope>NUCLEOTIDE SEQUENCE [LARGE SCALE GENOMIC DNA]</scope>
    <source>
        <strain evidence="5">DSM 45899</strain>
    </source>
</reference>
<dbReference type="PROSITE" id="PS50943">
    <property type="entry name" value="HTH_CROC1"/>
    <property type="match status" value="1"/>
</dbReference>
<feature type="region of interest" description="Disordered" evidence="2">
    <location>
        <begin position="198"/>
        <end position="231"/>
    </location>
</feature>
<evidence type="ECO:0000259" key="3">
    <source>
        <dbReference type="PROSITE" id="PS50943"/>
    </source>
</evidence>
<evidence type="ECO:0000313" key="4">
    <source>
        <dbReference type="EMBL" id="CUU55048.1"/>
    </source>
</evidence>
<dbReference type="EMBL" id="FAOZ01000004">
    <property type="protein sequence ID" value="CUU55048.1"/>
    <property type="molecule type" value="Genomic_DNA"/>
</dbReference>
<accession>A0A0S4QJQ7</accession>
<dbReference type="GO" id="GO:0003700">
    <property type="term" value="F:DNA-binding transcription factor activity"/>
    <property type="evidence" value="ECO:0007669"/>
    <property type="project" value="TreeGrafter"/>
</dbReference>
<evidence type="ECO:0000256" key="2">
    <source>
        <dbReference type="SAM" id="MobiDB-lite"/>
    </source>
</evidence>
<sequence>MRTVTPQYSEGVESGHAVVARNIRLLRQQRGLSLAELARQSGLAKQTLSKLEQSNGNPTVDTLFSIATALGVPVTRLVAEREQIVAVQRANDVVWQRHDSHEVRLLDHVYGSGVIENYLMRIHPVPEGGGGVPELHPAGTLEHLYVIVGSVRVGPVDSPIELREGDFARYAGDRPHRYESLSGESLVHIVVSVPRVQPGTGVMGTQHGGGLRRRMGESWAPAEEHEQAEDS</sequence>
<dbReference type="Gene3D" id="1.10.260.40">
    <property type="entry name" value="lambda repressor-like DNA-binding domains"/>
    <property type="match status" value="1"/>
</dbReference>
<proteinExistence type="predicted"/>
<dbReference type="Proteomes" id="UP000198802">
    <property type="component" value="Unassembled WGS sequence"/>
</dbReference>
<feature type="domain" description="HTH cro/C1-type" evidence="3">
    <location>
        <begin position="23"/>
        <end position="77"/>
    </location>
</feature>
<evidence type="ECO:0000256" key="1">
    <source>
        <dbReference type="ARBA" id="ARBA00023125"/>
    </source>
</evidence>
<dbReference type="InterPro" id="IPR014710">
    <property type="entry name" value="RmlC-like_jellyroll"/>
</dbReference>
<evidence type="ECO:0000313" key="5">
    <source>
        <dbReference type="Proteomes" id="UP000198802"/>
    </source>
</evidence>
<dbReference type="PANTHER" id="PTHR46797:SF1">
    <property type="entry name" value="METHYLPHOSPHONATE SYNTHASE"/>
    <property type="match status" value="1"/>
</dbReference>
<dbReference type="InterPro" id="IPR050807">
    <property type="entry name" value="TransReg_Diox_bact_type"/>
</dbReference>
<dbReference type="InterPro" id="IPR011051">
    <property type="entry name" value="RmlC_Cupin_sf"/>
</dbReference>
<protein>
    <submittedName>
        <fullName evidence="4">Helix-turn-helix</fullName>
    </submittedName>
</protein>
<dbReference type="SMART" id="SM00530">
    <property type="entry name" value="HTH_XRE"/>
    <property type="match status" value="1"/>
</dbReference>
<dbReference type="GO" id="GO:0003677">
    <property type="term" value="F:DNA binding"/>
    <property type="evidence" value="ECO:0007669"/>
    <property type="project" value="UniProtKB-KW"/>
</dbReference>
<dbReference type="CDD" id="cd00093">
    <property type="entry name" value="HTH_XRE"/>
    <property type="match status" value="1"/>
</dbReference>
<keyword evidence="5" id="KW-1185">Reference proteome</keyword>
<name>A0A0S4QJQ7_9ACTN</name>
<dbReference type="InterPro" id="IPR001387">
    <property type="entry name" value="Cro/C1-type_HTH"/>
</dbReference>
<keyword evidence="1" id="KW-0238">DNA-binding</keyword>
<dbReference type="GO" id="GO:0005829">
    <property type="term" value="C:cytosol"/>
    <property type="evidence" value="ECO:0007669"/>
    <property type="project" value="TreeGrafter"/>
</dbReference>
<dbReference type="SUPFAM" id="SSF47413">
    <property type="entry name" value="lambda repressor-like DNA-binding domains"/>
    <property type="match status" value="1"/>
</dbReference>
<gene>
    <name evidence="4" type="ORF">Ga0074812_104129</name>
</gene>
<dbReference type="Gene3D" id="2.60.120.10">
    <property type="entry name" value="Jelly Rolls"/>
    <property type="match status" value="1"/>
</dbReference>
<dbReference type="InterPro" id="IPR010982">
    <property type="entry name" value="Lambda_DNA-bd_dom_sf"/>
</dbReference>
<organism evidence="4 5">
    <name type="scientific">Parafrankia irregularis</name>
    <dbReference type="NCBI Taxonomy" id="795642"/>
    <lineage>
        <taxon>Bacteria</taxon>
        <taxon>Bacillati</taxon>
        <taxon>Actinomycetota</taxon>
        <taxon>Actinomycetes</taxon>
        <taxon>Frankiales</taxon>
        <taxon>Frankiaceae</taxon>
        <taxon>Parafrankia</taxon>
    </lineage>
</organism>
<dbReference type="CDD" id="cd02209">
    <property type="entry name" value="cupin_XRE_C"/>
    <property type="match status" value="1"/>
</dbReference>
<dbReference type="SUPFAM" id="SSF51182">
    <property type="entry name" value="RmlC-like cupins"/>
    <property type="match status" value="1"/>
</dbReference>
<dbReference type="PANTHER" id="PTHR46797">
    <property type="entry name" value="HTH-TYPE TRANSCRIPTIONAL REGULATOR"/>
    <property type="match status" value="1"/>
</dbReference>
<dbReference type="AlphaFoldDB" id="A0A0S4QJQ7"/>
<dbReference type="Pfam" id="PF01381">
    <property type="entry name" value="HTH_3"/>
    <property type="match status" value="1"/>
</dbReference>